<dbReference type="EMBL" id="BMGC01000003">
    <property type="protein sequence ID" value="GGB21140.1"/>
    <property type="molecule type" value="Genomic_DNA"/>
</dbReference>
<dbReference type="Proteomes" id="UP000621454">
    <property type="component" value="Unassembled WGS sequence"/>
</dbReference>
<gene>
    <name evidence="2" type="ORF">GCM10011489_06620</name>
</gene>
<comment type="caution">
    <text evidence="2">The sequence shown here is derived from an EMBL/GenBank/DDBJ whole genome shotgun (WGS) entry which is preliminary data.</text>
</comment>
<proteinExistence type="predicted"/>
<reference evidence="2" key="2">
    <citation type="submission" date="2020-09" db="EMBL/GenBank/DDBJ databases">
        <authorList>
            <person name="Sun Q."/>
            <person name="Zhou Y."/>
        </authorList>
    </citation>
    <scope>NUCLEOTIDE SEQUENCE</scope>
    <source>
        <strain evidence="2">CGMCC 1.12827</strain>
    </source>
</reference>
<dbReference type="RefSeq" id="WP_188585156.1">
    <property type="nucleotide sequence ID" value="NZ_BMGC01000003.1"/>
</dbReference>
<dbReference type="InterPro" id="IPR016040">
    <property type="entry name" value="NAD(P)-bd_dom"/>
</dbReference>
<dbReference type="AlphaFoldDB" id="A0A916WQK5"/>
<dbReference type="InterPro" id="IPR052718">
    <property type="entry name" value="NmrA-type_oxidoreductase"/>
</dbReference>
<dbReference type="PANTHER" id="PTHR47129:SF1">
    <property type="entry name" value="NMRA-LIKE DOMAIN-CONTAINING PROTEIN"/>
    <property type="match status" value="1"/>
</dbReference>
<accession>A0A916WQK5</accession>
<evidence type="ECO:0000259" key="1">
    <source>
        <dbReference type="Pfam" id="PF13460"/>
    </source>
</evidence>
<dbReference type="SUPFAM" id="SSF51735">
    <property type="entry name" value="NAD(P)-binding Rossmann-fold domains"/>
    <property type="match status" value="1"/>
</dbReference>
<organism evidence="2 3">
    <name type="scientific">Gordonia jinhuaensis</name>
    <dbReference type="NCBI Taxonomy" id="1517702"/>
    <lineage>
        <taxon>Bacteria</taxon>
        <taxon>Bacillati</taxon>
        <taxon>Actinomycetota</taxon>
        <taxon>Actinomycetes</taxon>
        <taxon>Mycobacteriales</taxon>
        <taxon>Gordoniaceae</taxon>
        <taxon>Gordonia</taxon>
    </lineage>
</organism>
<dbReference type="Gene3D" id="3.90.25.10">
    <property type="entry name" value="UDP-galactose 4-epimerase, domain 1"/>
    <property type="match status" value="1"/>
</dbReference>
<protein>
    <submittedName>
        <fullName evidence="2">NAD(P)-dependent oxidoreductase</fullName>
    </submittedName>
</protein>
<reference evidence="2" key="1">
    <citation type="journal article" date="2014" name="Int. J. Syst. Evol. Microbiol.">
        <title>Complete genome sequence of Corynebacterium casei LMG S-19264T (=DSM 44701T), isolated from a smear-ripened cheese.</title>
        <authorList>
            <consortium name="US DOE Joint Genome Institute (JGI-PGF)"/>
            <person name="Walter F."/>
            <person name="Albersmeier A."/>
            <person name="Kalinowski J."/>
            <person name="Ruckert C."/>
        </authorList>
    </citation>
    <scope>NUCLEOTIDE SEQUENCE</scope>
    <source>
        <strain evidence="2">CGMCC 1.12827</strain>
    </source>
</reference>
<feature type="domain" description="NAD(P)-binding" evidence="1">
    <location>
        <begin position="8"/>
        <end position="153"/>
    </location>
</feature>
<dbReference type="PANTHER" id="PTHR47129">
    <property type="entry name" value="QUINONE OXIDOREDUCTASE 2"/>
    <property type="match status" value="1"/>
</dbReference>
<keyword evidence="3" id="KW-1185">Reference proteome</keyword>
<name>A0A916WQK5_9ACTN</name>
<dbReference type="Pfam" id="PF13460">
    <property type="entry name" value="NAD_binding_10"/>
    <property type="match status" value="1"/>
</dbReference>
<sequence length="290" mass="30617">MTVYGVTGATGHLGTFVITGLLAAGVEPGDIVAVARSSSKARDLIDRGVTVRIADYETPEALADAFAGVERLVMISGSEVGARAQQHANVVDAAVAAGVGLIAYTSLLNADTSKINLAEEHRFTEKYIKDSGIDHIFLRNGWYSENYAGSYAGAVQSGTLYGCAGEGKIAPASRENYALAAAIAVTKPEPGRIYELAGSEHLTLTDVAKAFTDVAKSTGENVGEISYVDLGFNGYHDALAKAQVPEPLRTFLPDWDAGIERGDLDSDSRDLQDLLGTESTPFEQTLAKEV</sequence>
<evidence type="ECO:0000313" key="3">
    <source>
        <dbReference type="Proteomes" id="UP000621454"/>
    </source>
</evidence>
<dbReference type="InterPro" id="IPR036291">
    <property type="entry name" value="NAD(P)-bd_dom_sf"/>
</dbReference>
<evidence type="ECO:0000313" key="2">
    <source>
        <dbReference type="EMBL" id="GGB21140.1"/>
    </source>
</evidence>
<dbReference type="Gene3D" id="3.40.50.720">
    <property type="entry name" value="NAD(P)-binding Rossmann-like Domain"/>
    <property type="match status" value="1"/>
</dbReference>